<dbReference type="InterPro" id="IPR024069">
    <property type="entry name" value="AF2212-like_dom_sf"/>
</dbReference>
<protein>
    <recommendedName>
        <fullName evidence="3">DUF104 domain-containing protein</fullName>
    </recommendedName>
</protein>
<sequence length="75" mass="8659">MFKKVKATYRNGTFIPNSPYDLPENTEVELMVNCPSEYAQDVLDPETRKAILHELLTRMRQSSLMPHTHHATVSE</sequence>
<dbReference type="InterPro" id="IPR008203">
    <property type="entry name" value="AF2212-like"/>
</dbReference>
<dbReference type="EMBL" id="AESD01000208">
    <property type="protein sequence ID" value="EHJ14015.1"/>
    <property type="molecule type" value="Genomic_DNA"/>
</dbReference>
<name>G5J1D2_CROWT</name>
<dbReference type="Pfam" id="PF01954">
    <property type="entry name" value="AF2212-like"/>
    <property type="match status" value="1"/>
</dbReference>
<organism evidence="1 2">
    <name type="scientific">Crocosphaera watsonii WH 0003</name>
    <dbReference type="NCBI Taxonomy" id="423471"/>
    <lineage>
        <taxon>Bacteria</taxon>
        <taxon>Bacillati</taxon>
        <taxon>Cyanobacteriota</taxon>
        <taxon>Cyanophyceae</taxon>
        <taxon>Oscillatoriophycideae</taxon>
        <taxon>Chroococcales</taxon>
        <taxon>Aphanothecaceae</taxon>
        <taxon>Crocosphaera</taxon>
    </lineage>
</organism>
<gene>
    <name evidence="1" type="ORF">CWATWH0003_1318</name>
</gene>
<proteinExistence type="predicted"/>
<comment type="caution">
    <text evidence="1">The sequence shown here is derived from an EMBL/GenBank/DDBJ whole genome shotgun (WGS) entry which is preliminary data.</text>
</comment>
<evidence type="ECO:0000313" key="2">
    <source>
        <dbReference type="Proteomes" id="UP000003477"/>
    </source>
</evidence>
<evidence type="ECO:0008006" key="3">
    <source>
        <dbReference type="Google" id="ProtNLM"/>
    </source>
</evidence>
<dbReference type="Gene3D" id="4.10.1150.10">
    <property type="entry name" value="AF2212/PG0164-like"/>
    <property type="match status" value="1"/>
</dbReference>
<dbReference type="GeneID" id="88765131"/>
<evidence type="ECO:0000313" key="1">
    <source>
        <dbReference type="EMBL" id="EHJ14015.1"/>
    </source>
</evidence>
<dbReference type="RefSeq" id="WP_007309771.1">
    <property type="nucleotide sequence ID" value="NZ_AESD01000208.1"/>
</dbReference>
<accession>G5J1D2</accession>
<dbReference type="PATRIC" id="fig|423471.3.peg.1218"/>
<dbReference type="Proteomes" id="UP000003477">
    <property type="component" value="Unassembled WGS sequence"/>
</dbReference>
<dbReference type="SUPFAM" id="SSF141694">
    <property type="entry name" value="AF2212/PG0164-like"/>
    <property type="match status" value="1"/>
</dbReference>
<dbReference type="AlphaFoldDB" id="G5J1D2"/>
<reference evidence="1 2" key="1">
    <citation type="journal article" date="2011" name="Front. Microbiol.">
        <title>Two Strains of Crocosphaera watsonii with Highly Conserved Genomes are Distinguished by Strain-Specific Features.</title>
        <authorList>
            <person name="Bench S.R."/>
            <person name="Ilikchyan I.N."/>
            <person name="Tripp H.J."/>
            <person name="Zehr J.P."/>
        </authorList>
    </citation>
    <scope>NUCLEOTIDE SEQUENCE [LARGE SCALE GENOMIC DNA]</scope>
    <source>
        <strain evidence="1 2">WH 0003</strain>
    </source>
</reference>